<feature type="region of interest" description="Disordered" evidence="1">
    <location>
        <begin position="35"/>
        <end position="113"/>
    </location>
</feature>
<proteinExistence type="predicted"/>
<protein>
    <submittedName>
        <fullName evidence="2">Uncharacterized protein</fullName>
    </submittedName>
</protein>
<keyword evidence="3" id="KW-1185">Reference proteome</keyword>
<accession>A0A5J5B5F3</accession>
<evidence type="ECO:0000256" key="1">
    <source>
        <dbReference type="SAM" id="MobiDB-lite"/>
    </source>
</evidence>
<reference evidence="2 3" key="1">
    <citation type="submission" date="2019-09" db="EMBL/GenBank/DDBJ databases">
        <title>A chromosome-level genome assembly of the Chinese tupelo Nyssa sinensis.</title>
        <authorList>
            <person name="Yang X."/>
            <person name="Kang M."/>
            <person name="Yang Y."/>
            <person name="Xiong H."/>
            <person name="Wang M."/>
            <person name="Zhang Z."/>
            <person name="Wang Z."/>
            <person name="Wu H."/>
            <person name="Ma T."/>
            <person name="Liu J."/>
            <person name="Xi Z."/>
        </authorList>
    </citation>
    <scope>NUCLEOTIDE SEQUENCE [LARGE SCALE GENOMIC DNA]</scope>
    <source>
        <strain evidence="2">J267</strain>
        <tissue evidence="2">Leaf</tissue>
    </source>
</reference>
<evidence type="ECO:0000313" key="3">
    <source>
        <dbReference type="Proteomes" id="UP000325577"/>
    </source>
</evidence>
<dbReference type="EMBL" id="CM018038">
    <property type="protein sequence ID" value="KAA8537929.1"/>
    <property type="molecule type" value="Genomic_DNA"/>
</dbReference>
<feature type="compositionally biased region" description="Basic residues" evidence="1">
    <location>
        <begin position="84"/>
        <end position="98"/>
    </location>
</feature>
<gene>
    <name evidence="2" type="ORF">F0562_027491</name>
</gene>
<evidence type="ECO:0000313" key="2">
    <source>
        <dbReference type="EMBL" id="KAA8537929.1"/>
    </source>
</evidence>
<sequence>MGRSQRHKGLHLKHREAALKFRVYACLNSKIGNNFHQRDGGWDGGRGYGGRGRGLGRGYSSEDMQQESGGCNDYGGSGVAPTRGRGRGQGRGRGRGHGRGWDFRSDGPVQATA</sequence>
<feature type="compositionally biased region" description="Gly residues" evidence="1">
    <location>
        <begin position="42"/>
        <end position="57"/>
    </location>
</feature>
<organism evidence="2 3">
    <name type="scientific">Nyssa sinensis</name>
    <dbReference type="NCBI Taxonomy" id="561372"/>
    <lineage>
        <taxon>Eukaryota</taxon>
        <taxon>Viridiplantae</taxon>
        <taxon>Streptophyta</taxon>
        <taxon>Embryophyta</taxon>
        <taxon>Tracheophyta</taxon>
        <taxon>Spermatophyta</taxon>
        <taxon>Magnoliopsida</taxon>
        <taxon>eudicotyledons</taxon>
        <taxon>Gunneridae</taxon>
        <taxon>Pentapetalae</taxon>
        <taxon>asterids</taxon>
        <taxon>Cornales</taxon>
        <taxon>Nyssaceae</taxon>
        <taxon>Nyssa</taxon>
    </lineage>
</organism>
<dbReference type="Proteomes" id="UP000325577">
    <property type="component" value="Linkage Group LG15"/>
</dbReference>
<dbReference type="AlphaFoldDB" id="A0A5J5B5F3"/>
<name>A0A5J5B5F3_9ASTE</name>